<dbReference type="Proteomes" id="UP000469559">
    <property type="component" value="Unassembled WGS sequence"/>
</dbReference>
<dbReference type="OrthoDB" id="10428651at2759"/>
<gene>
    <name evidence="2" type="ORF">LARI1_G003766</name>
</gene>
<keyword evidence="1" id="KW-0812">Transmembrane</keyword>
<proteinExistence type="predicted"/>
<reference evidence="2 3" key="1">
    <citation type="submission" date="2018-05" db="EMBL/GenBank/DDBJ databases">
        <title>Whole genome sequencing for identification of molecular markers to develop diagnostic detection tools for the regulated plant pathogen Lachnellula willkommii.</title>
        <authorList>
            <person name="Giroux E."/>
            <person name="Bilodeau G."/>
        </authorList>
    </citation>
    <scope>NUCLEOTIDE SEQUENCE [LARGE SCALE GENOMIC DNA]</scope>
    <source>
        <strain evidence="2 3">CBS 203.66</strain>
    </source>
</reference>
<evidence type="ECO:0000313" key="2">
    <source>
        <dbReference type="EMBL" id="TVY18512.1"/>
    </source>
</evidence>
<evidence type="ECO:0000256" key="1">
    <source>
        <dbReference type="SAM" id="Phobius"/>
    </source>
</evidence>
<feature type="transmembrane region" description="Helical" evidence="1">
    <location>
        <begin position="120"/>
        <end position="138"/>
    </location>
</feature>
<feature type="transmembrane region" description="Helical" evidence="1">
    <location>
        <begin position="88"/>
        <end position="108"/>
    </location>
</feature>
<organism evidence="2 3">
    <name type="scientific">Lachnellula arida</name>
    <dbReference type="NCBI Taxonomy" id="1316785"/>
    <lineage>
        <taxon>Eukaryota</taxon>
        <taxon>Fungi</taxon>
        <taxon>Dikarya</taxon>
        <taxon>Ascomycota</taxon>
        <taxon>Pezizomycotina</taxon>
        <taxon>Leotiomycetes</taxon>
        <taxon>Helotiales</taxon>
        <taxon>Lachnaceae</taxon>
        <taxon>Lachnellula</taxon>
    </lineage>
</organism>
<evidence type="ECO:0000313" key="3">
    <source>
        <dbReference type="Proteomes" id="UP000469559"/>
    </source>
</evidence>
<name>A0A8T9BJW4_9HELO</name>
<dbReference type="AlphaFoldDB" id="A0A8T9BJW4"/>
<keyword evidence="3" id="KW-1185">Reference proteome</keyword>
<feature type="transmembrane region" description="Helical" evidence="1">
    <location>
        <begin position="25"/>
        <end position="48"/>
    </location>
</feature>
<accession>A0A8T9BJW4</accession>
<keyword evidence="1" id="KW-0472">Membrane</keyword>
<comment type="caution">
    <text evidence="2">The sequence shown here is derived from an EMBL/GenBank/DDBJ whole genome shotgun (WGS) entry which is preliminary data.</text>
</comment>
<keyword evidence="1" id="KW-1133">Transmembrane helix</keyword>
<protein>
    <submittedName>
        <fullName evidence="2">Uncharacterized protein</fullName>
    </submittedName>
</protein>
<sequence length="158" mass="16798">MTIVDPHLDATMTAMMTVAVEEAEAVVTAVTMIIAEMTVATVAMAAIVTMDTPLAESIATHAMTDTAAEVAMTVHEAAEDTLTVMTEVIVVLLVNLLLHPTMVIPLLVERLESHTEVDSTMRMTNIAVVVSALLVKFARSRTRNNSFGSAVFIDAGAL</sequence>
<dbReference type="EMBL" id="QGMF01000166">
    <property type="protein sequence ID" value="TVY18512.1"/>
    <property type="molecule type" value="Genomic_DNA"/>
</dbReference>